<dbReference type="InterPro" id="IPR006574">
    <property type="entry name" value="PRY"/>
</dbReference>
<dbReference type="InterPro" id="IPR001870">
    <property type="entry name" value="B30.2/SPRY"/>
</dbReference>
<dbReference type="SMART" id="SM00589">
    <property type="entry name" value="PRY"/>
    <property type="match status" value="1"/>
</dbReference>
<dbReference type="Pfam" id="PF13765">
    <property type="entry name" value="PRY"/>
    <property type="match status" value="1"/>
</dbReference>
<dbReference type="InterPro" id="IPR051261">
    <property type="entry name" value="NLR"/>
</dbReference>
<keyword evidence="6" id="KW-1185">Reference proteome</keyword>
<keyword evidence="2" id="KW-0677">Repeat</keyword>
<comment type="caution">
    <text evidence="5">The sequence shown here is derived from an EMBL/GenBank/DDBJ whole genome shotgun (WGS) entry which is preliminary data.</text>
</comment>
<dbReference type="InterPro" id="IPR032675">
    <property type="entry name" value="LRR_dom_sf"/>
</dbReference>
<dbReference type="PROSITE" id="PS50824">
    <property type="entry name" value="DAPIN"/>
    <property type="match status" value="1"/>
</dbReference>
<dbReference type="SMART" id="SM00449">
    <property type="entry name" value="SPRY"/>
    <property type="match status" value="1"/>
</dbReference>
<dbReference type="InterPro" id="IPR013320">
    <property type="entry name" value="ConA-like_dom_sf"/>
</dbReference>
<dbReference type="Gene3D" id="3.80.10.10">
    <property type="entry name" value="Ribonuclease Inhibitor"/>
    <property type="match status" value="1"/>
</dbReference>
<dbReference type="InterPro" id="IPR011029">
    <property type="entry name" value="DEATH-like_dom_sf"/>
</dbReference>
<name>A0ABD0X435_UMBPY</name>
<sequence length="388" mass="43406">MPTTGLPTPVPLLLFDTLENLDKTDFKKFQWFLKQPFLDGFTPVPVRRLDDADIQDTVDEMLKAYGRHDAVKITLEILRKLRQNNLAERLKRDHAIAKVWAEEEAAEKTSTSVYPPDSGVKLLSAGLEDPHCKLEILRLSGCLVTEEGCASLYSALRSNPSHLKELDLSYNHPGDSGVTLLSAGLEDPTWRLEKLSLDNNGVGRLKCGIKKYFCDLTLDPNTASKSICLSEENRKMTRVAVRVPCPDHPERFDQPQVLCREGLTGRCYWEVEWSGDWAEVGVTYKGINRKGHGQNCSLGANEMSWTLLCSKHSYTARHNDRSRVLSVPASTSHSNRVGVYLGWSDGILSFYSAPSGSLTHLHTFHATFTECLYPGFRFWVAGSSVTLC</sequence>
<dbReference type="SUPFAM" id="SSF52047">
    <property type="entry name" value="RNI-like"/>
    <property type="match status" value="1"/>
</dbReference>
<evidence type="ECO:0000259" key="3">
    <source>
        <dbReference type="PROSITE" id="PS50188"/>
    </source>
</evidence>
<dbReference type="Gene3D" id="2.60.120.920">
    <property type="match status" value="1"/>
</dbReference>
<dbReference type="CDD" id="cd16040">
    <property type="entry name" value="SPRY_PRY_SNTX"/>
    <property type="match status" value="1"/>
</dbReference>
<dbReference type="Pfam" id="PF02758">
    <property type="entry name" value="PYRIN"/>
    <property type="match status" value="1"/>
</dbReference>
<dbReference type="SUPFAM" id="SSF47986">
    <property type="entry name" value="DEATH domain"/>
    <property type="match status" value="1"/>
</dbReference>
<dbReference type="EMBL" id="JAGEUA010000003">
    <property type="protein sequence ID" value="KAL0992567.1"/>
    <property type="molecule type" value="Genomic_DNA"/>
</dbReference>
<protein>
    <submittedName>
        <fullName evidence="5">Uncharacterized protein</fullName>
    </submittedName>
</protein>
<organism evidence="5 6">
    <name type="scientific">Umbra pygmaea</name>
    <name type="common">Eastern mudminnow</name>
    <dbReference type="NCBI Taxonomy" id="75934"/>
    <lineage>
        <taxon>Eukaryota</taxon>
        <taxon>Metazoa</taxon>
        <taxon>Chordata</taxon>
        <taxon>Craniata</taxon>
        <taxon>Vertebrata</taxon>
        <taxon>Euteleostomi</taxon>
        <taxon>Actinopterygii</taxon>
        <taxon>Neopterygii</taxon>
        <taxon>Teleostei</taxon>
        <taxon>Protacanthopterygii</taxon>
        <taxon>Esociformes</taxon>
        <taxon>Umbridae</taxon>
        <taxon>Umbra</taxon>
    </lineage>
</organism>
<dbReference type="InterPro" id="IPR001611">
    <property type="entry name" value="Leu-rich_rpt"/>
</dbReference>
<reference evidence="5 6" key="1">
    <citation type="submission" date="2024-06" db="EMBL/GenBank/DDBJ databases">
        <authorList>
            <person name="Pan Q."/>
            <person name="Wen M."/>
            <person name="Jouanno E."/>
            <person name="Zahm M."/>
            <person name="Klopp C."/>
            <person name="Cabau C."/>
            <person name="Louis A."/>
            <person name="Berthelot C."/>
            <person name="Parey E."/>
            <person name="Roest Crollius H."/>
            <person name="Montfort J."/>
            <person name="Robinson-Rechavi M."/>
            <person name="Bouchez O."/>
            <person name="Lampietro C."/>
            <person name="Lopez Roques C."/>
            <person name="Donnadieu C."/>
            <person name="Postlethwait J."/>
            <person name="Bobe J."/>
            <person name="Verreycken H."/>
            <person name="Guiguen Y."/>
        </authorList>
    </citation>
    <scope>NUCLEOTIDE SEQUENCE [LARGE SCALE GENOMIC DNA]</scope>
    <source>
        <strain evidence="5">Up_M1</strain>
        <tissue evidence="5">Testis</tissue>
    </source>
</reference>
<evidence type="ECO:0000256" key="1">
    <source>
        <dbReference type="ARBA" id="ARBA00022614"/>
    </source>
</evidence>
<dbReference type="Pfam" id="PF13516">
    <property type="entry name" value="LRR_6"/>
    <property type="match status" value="1"/>
</dbReference>
<dbReference type="InterPro" id="IPR004020">
    <property type="entry name" value="DAPIN"/>
</dbReference>
<gene>
    <name evidence="5" type="ORF">UPYG_G00095050</name>
</gene>
<dbReference type="PRINTS" id="PR01407">
    <property type="entry name" value="BUTYPHLNCDUF"/>
</dbReference>
<dbReference type="SMART" id="SM00368">
    <property type="entry name" value="LRR_RI"/>
    <property type="match status" value="2"/>
</dbReference>
<feature type="domain" description="Pyrin" evidence="4">
    <location>
        <begin position="1"/>
        <end position="96"/>
    </location>
</feature>
<dbReference type="Pfam" id="PF00622">
    <property type="entry name" value="SPRY"/>
    <property type="match status" value="1"/>
</dbReference>
<dbReference type="PANTHER" id="PTHR24106">
    <property type="entry name" value="NACHT, LRR AND CARD DOMAINS-CONTAINING"/>
    <property type="match status" value="1"/>
</dbReference>
<evidence type="ECO:0000313" key="5">
    <source>
        <dbReference type="EMBL" id="KAL0992567.1"/>
    </source>
</evidence>
<evidence type="ECO:0000256" key="2">
    <source>
        <dbReference type="ARBA" id="ARBA00022737"/>
    </source>
</evidence>
<dbReference type="InterPro" id="IPR003879">
    <property type="entry name" value="Butyrophylin_SPRY"/>
</dbReference>
<dbReference type="PROSITE" id="PS50188">
    <property type="entry name" value="B302_SPRY"/>
    <property type="match status" value="1"/>
</dbReference>
<dbReference type="InterPro" id="IPR043136">
    <property type="entry name" value="B30.2/SPRY_sf"/>
</dbReference>
<evidence type="ECO:0000313" key="6">
    <source>
        <dbReference type="Proteomes" id="UP001557470"/>
    </source>
</evidence>
<dbReference type="SMART" id="SM01289">
    <property type="entry name" value="PYRIN"/>
    <property type="match status" value="1"/>
</dbReference>
<keyword evidence="1" id="KW-0433">Leucine-rich repeat</keyword>
<evidence type="ECO:0000259" key="4">
    <source>
        <dbReference type="PROSITE" id="PS50824"/>
    </source>
</evidence>
<proteinExistence type="predicted"/>
<dbReference type="Proteomes" id="UP001557470">
    <property type="component" value="Unassembled WGS sequence"/>
</dbReference>
<dbReference type="InterPro" id="IPR003877">
    <property type="entry name" value="SPRY_dom"/>
</dbReference>
<dbReference type="CDD" id="cd08321">
    <property type="entry name" value="Pyrin_ASC-like"/>
    <property type="match status" value="1"/>
</dbReference>
<feature type="domain" description="B30.2/SPRY" evidence="3">
    <location>
        <begin position="196"/>
        <end position="388"/>
    </location>
</feature>
<dbReference type="SUPFAM" id="SSF49899">
    <property type="entry name" value="Concanavalin A-like lectins/glucanases"/>
    <property type="match status" value="1"/>
</dbReference>
<dbReference type="AlphaFoldDB" id="A0ABD0X435"/>
<accession>A0ABD0X435</accession>